<dbReference type="AlphaFoldDB" id="A0A1I6LK42"/>
<dbReference type="InterPro" id="IPR038312">
    <property type="entry name" value="DUF5063_sf"/>
</dbReference>
<evidence type="ECO:0000313" key="2">
    <source>
        <dbReference type="Proteomes" id="UP000198824"/>
    </source>
</evidence>
<sequence length="122" mass="13688">MALDRLLAAVHDVPEAEPADAEVARTDRDWTSVYGQIATRFPAYGLYAVSSPLALGEAAMTGDAIDDLADLTEDLREVLWRGEQSGPDDAAWYLRFMYEAHWGRHARELALFLHARLSERLE</sequence>
<dbReference type="Pfam" id="PF16702">
    <property type="entry name" value="DUF5063"/>
    <property type="match status" value="1"/>
</dbReference>
<dbReference type="Gene3D" id="1.20.120.1550">
    <property type="entry name" value="Protein of unknown function DUF5063"/>
    <property type="match status" value="1"/>
</dbReference>
<evidence type="ECO:0008006" key="3">
    <source>
        <dbReference type="Google" id="ProtNLM"/>
    </source>
</evidence>
<gene>
    <name evidence="1" type="ORF">SAMN05192580_2838</name>
</gene>
<name>A0A1I6LK42_9SPHN</name>
<protein>
    <recommendedName>
        <fullName evidence="3">DUF5063 domain-containing protein</fullName>
    </recommendedName>
</protein>
<organism evidence="1 2">
    <name type="scientific">Sphingomonas jatrophae</name>
    <dbReference type="NCBI Taxonomy" id="1166337"/>
    <lineage>
        <taxon>Bacteria</taxon>
        <taxon>Pseudomonadati</taxon>
        <taxon>Pseudomonadota</taxon>
        <taxon>Alphaproteobacteria</taxon>
        <taxon>Sphingomonadales</taxon>
        <taxon>Sphingomonadaceae</taxon>
        <taxon>Sphingomonas</taxon>
    </lineage>
</organism>
<keyword evidence="2" id="KW-1185">Reference proteome</keyword>
<proteinExistence type="predicted"/>
<dbReference type="EMBL" id="FOZG01000002">
    <property type="protein sequence ID" value="SFS03829.1"/>
    <property type="molecule type" value="Genomic_DNA"/>
</dbReference>
<dbReference type="InterPro" id="IPR032025">
    <property type="entry name" value="DUF5063"/>
</dbReference>
<accession>A0A1I6LK42</accession>
<reference evidence="1 2" key="1">
    <citation type="submission" date="2016-10" db="EMBL/GenBank/DDBJ databases">
        <authorList>
            <person name="de Groot N.N."/>
        </authorList>
    </citation>
    <scope>NUCLEOTIDE SEQUENCE [LARGE SCALE GENOMIC DNA]</scope>
    <source>
        <strain evidence="1 2">S5-249</strain>
    </source>
</reference>
<dbReference type="Proteomes" id="UP000198824">
    <property type="component" value="Unassembled WGS sequence"/>
</dbReference>
<evidence type="ECO:0000313" key="1">
    <source>
        <dbReference type="EMBL" id="SFS03829.1"/>
    </source>
</evidence>
<dbReference type="STRING" id="1166337.SAMN05192580_2838"/>